<evidence type="ECO:0000256" key="1">
    <source>
        <dbReference type="ARBA" id="ARBA00004167"/>
    </source>
</evidence>
<dbReference type="PANTHER" id="PTHR30093">
    <property type="entry name" value="GENERAL SECRETION PATHWAY PROTEIN G"/>
    <property type="match status" value="1"/>
</dbReference>
<dbReference type="PANTHER" id="PTHR30093:SF44">
    <property type="entry name" value="TYPE II SECRETION SYSTEM CORE PROTEIN G"/>
    <property type="match status" value="1"/>
</dbReference>
<keyword evidence="3 6" id="KW-0812">Transmembrane</keyword>
<dbReference type="NCBIfam" id="TIGR02532">
    <property type="entry name" value="IV_pilin_GFxxxE"/>
    <property type="match status" value="1"/>
</dbReference>
<evidence type="ECO:0000256" key="3">
    <source>
        <dbReference type="ARBA" id="ARBA00022692"/>
    </source>
</evidence>
<dbReference type="EMBL" id="LUUG01000042">
    <property type="protein sequence ID" value="OAI08765.1"/>
    <property type="molecule type" value="Genomic_DNA"/>
</dbReference>
<sequence length="151" mass="15123">MKLYRQQGFTLIELIMVIVILGILAATALPKFSNMSSDARAAALEGALGAVNSAITIAHAQALLESKTAASGQTITLEGSTVDLVYGYPAATAAGIGSAIRLTGDLSFTTAGTKIGFSSGVTTAATCEITYTAATSASVPATASIVNSNCS</sequence>
<dbReference type="OrthoDB" id="5654254at2"/>
<evidence type="ECO:0000313" key="10">
    <source>
        <dbReference type="Proteomes" id="UP000078090"/>
    </source>
</evidence>
<dbReference type="InterPro" id="IPR045584">
    <property type="entry name" value="Pilin-like"/>
</dbReference>
<dbReference type="Pfam" id="PF07963">
    <property type="entry name" value="N_methyl"/>
    <property type="match status" value="1"/>
</dbReference>
<dbReference type="InterPro" id="IPR012902">
    <property type="entry name" value="N_methyl_site"/>
</dbReference>
<dbReference type="Gene3D" id="3.30.700.10">
    <property type="entry name" value="Glycoprotein, Type 4 Pilin"/>
    <property type="match status" value="1"/>
</dbReference>
<evidence type="ECO:0000313" key="8">
    <source>
        <dbReference type="EMBL" id="OAI08765.1"/>
    </source>
</evidence>
<comment type="caution">
    <text evidence="7">The sequence shown here is derived from an EMBL/GenBank/DDBJ whole genome shotgun (WGS) entry which is preliminary data.</text>
</comment>
<evidence type="ECO:0000256" key="2">
    <source>
        <dbReference type="ARBA" id="ARBA00022481"/>
    </source>
</evidence>
<keyword evidence="5 6" id="KW-0472">Membrane</keyword>
<reference evidence="9 10" key="1">
    <citation type="submission" date="2016-03" db="EMBL/GenBank/DDBJ databases">
        <authorList>
            <person name="Ploux O."/>
        </authorList>
    </citation>
    <scope>NUCLEOTIDE SEQUENCE [LARGE SCALE GENOMIC DNA]</scope>
    <source>
        <strain evidence="8 10">R-45363</strain>
        <strain evidence="7 9">R-45371</strain>
    </source>
</reference>
<feature type="transmembrane region" description="Helical" evidence="6">
    <location>
        <begin position="9"/>
        <end position="29"/>
    </location>
</feature>
<evidence type="ECO:0000256" key="6">
    <source>
        <dbReference type="SAM" id="Phobius"/>
    </source>
</evidence>
<proteinExistence type="predicted"/>
<comment type="subcellular location">
    <subcellularLocation>
        <location evidence="1">Membrane</location>
        <topology evidence="1">Single-pass membrane protein</topology>
    </subcellularLocation>
</comment>
<dbReference type="EMBL" id="LUUH01000060">
    <property type="protein sequence ID" value="OAI03035.1"/>
    <property type="molecule type" value="Genomic_DNA"/>
</dbReference>
<evidence type="ECO:0000313" key="9">
    <source>
        <dbReference type="Proteomes" id="UP000077763"/>
    </source>
</evidence>
<dbReference type="SUPFAM" id="SSF54523">
    <property type="entry name" value="Pili subunits"/>
    <property type="match status" value="1"/>
</dbReference>
<gene>
    <name evidence="8" type="ORF">A1332_06295</name>
    <name evidence="7" type="ORF">A1353_15395</name>
</gene>
<accession>A0A177MCG2</accession>
<dbReference type="PROSITE" id="PS00409">
    <property type="entry name" value="PROKAR_NTER_METHYL"/>
    <property type="match status" value="1"/>
</dbReference>
<evidence type="ECO:0008006" key="11">
    <source>
        <dbReference type="Google" id="ProtNLM"/>
    </source>
</evidence>
<dbReference type="AlphaFoldDB" id="A0A177MCG2"/>
<protein>
    <recommendedName>
        <fullName evidence="11">MSHA pilin protein MshA</fullName>
    </recommendedName>
</protein>
<name>A0A177MCG2_METMH</name>
<keyword evidence="2" id="KW-0488">Methylation</keyword>
<dbReference type="RefSeq" id="WP_064006877.1">
    <property type="nucleotide sequence ID" value="NZ_LUUG01000042.1"/>
</dbReference>
<dbReference type="Proteomes" id="UP000077763">
    <property type="component" value="Unassembled WGS sequence"/>
</dbReference>
<dbReference type="GO" id="GO:0016020">
    <property type="term" value="C:membrane"/>
    <property type="evidence" value="ECO:0007669"/>
    <property type="project" value="UniProtKB-SubCell"/>
</dbReference>
<evidence type="ECO:0000313" key="7">
    <source>
        <dbReference type="EMBL" id="OAI03035.1"/>
    </source>
</evidence>
<evidence type="ECO:0000256" key="5">
    <source>
        <dbReference type="ARBA" id="ARBA00023136"/>
    </source>
</evidence>
<organism evidence="7 9">
    <name type="scientific">Methylomonas methanica</name>
    <dbReference type="NCBI Taxonomy" id="421"/>
    <lineage>
        <taxon>Bacteria</taxon>
        <taxon>Pseudomonadati</taxon>
        <taxon>Pseudomonadota</taxon>
        <taxon>Gammaproteobacteria</taxon>
        <taxon>Methylococcales</taxon>
        <taxon>Methylococcaceae</taxon>
        <taxon>Methylomonas</taxon>
    </lineage>
</organism>
<keyword evidence="4 6" id="KW-1133">Transmembrane helix</keyword>
<evidence type="ECO:0000256" key="4">
    <source>
        <dbReference type="ARBA" id="ARBA00022989"/>
    </source>
</evidence>
<dbReference type="Proteomes" id="UP000078090">
    <property type="component" value="Unassembled WGS sequence"/>
</dbReference>